<dbReference type="RefSeq" id="WP_272097908.1">
    <property type="nucleotide sequence ID" value="NZ_JAQNDK010000002.1"/>
</dbReference>
<evidence type="ECO:0000313" key="4">
    <source>
        <dbReference type="Proteomes" id="UP001217485"/>
    </source>
</evidence>
<feature type="domain" description="PPM-type phosphatase" evidence="1">
    <location>
        <begin position="112"/>
        <end position="317"/>
    </location>
</feature>
<dbReference type="Proteomes" id="UP001217485">
    <property type="component" value="Unassembled WGS sequence"/>
</dbReference>
<keyword evidence="4" id="KW-1185">Reference proteome</keyword>
<dbReference type="InterPro" id="IPR001932">
    <property type="entry name" value="PPM-type_phosphatase-like_dom"/>
</dbReference>
<evidence type="ECO:0000313" key="3">
    <source>
        <dbReference type="EMBL" id="MDC0680886.1"/>
    </source>
</evidence>
<dbReference type="Gene3D" id="3.60.40.10">
    <property type="entry name" value="PPM-type phosphatase domain"/>
    <property type="match status" value="1"/>
</dbReference>
<protein>
    <submittedName>
        <fullName evidence="3">Protein phosphatase 2C domain-containing protein</fullName>
    </submittedName>
</protein>
<dbReference type="EMBL" id="JAQNDK010000002">
    <property type="protein sequence ID" value="MDC0680886.1"/>
    <property type="molecule type" value="Genomic_DNA"/>
</dbReference>
<dbReference type="SMART" id="SM00332">
    <property type="entry name" value="PP2Cc"/>
    <property type="match status" value="1"/>
</dbReference>
<evidence type="ECO:0000259" key="1">
    <source>
        <dbReference type="SMART" id="SM00331"/>
    </source>
</evidence>
<accession>A0ABT5C6T5</accession>
<dbReference type="SUPFAM" id="SSF81606">
    <property type="entry name" value="PP2C-like"/>
    <property type="match status" value="1"/>
</dbReference>
<organism evidence="3 4">
    <name type="scientific">Sorangium atrum</name>
    <dbReference type="NCBI Taxonomy" id="2995308"/>
    <lineage>
        <taxon>Bacteria</taxon>
        <taxon>Pseudomonadati</taxon>
        <taxon>Myxococcota</taxon>
        <taxon>Polyangia</taxon>
        <taxon>Polyangiales</taxon>
        <taxon>Polyangiaceae</taxon>
        <taxon>Sorangium</taxon>
    </lineage>
</organism>
<comment type="caution">
    <text evidence="3">The sequence shown here is derived from an EMBL/GenBank/DDBJ whole genome shotgun (WGS) entry which is preliminary data.</text>
</comment>
<sequence length="319" mass="33957">MGLFDVVIARADCPGCGHSQEWRIRYKFGRCRQHEYRLGDPLCWFDPPGRPAPLEDDGENVGGLFAVPGLVEIGCSRCGQGEGAVLRFENNVVSSVEIRSSVGGDEYAQLERPSGWMRFWSRRVAGSRNEDRLDLSCRGDRWTVAVADGAGGLAGGEAAASTAAGAMVALGAERELDPDFWCERIRRLDGELEAEPRCGETTLVVVQVSQGELWGASVGDSGALVVEPDGLVDLTSRQIRKPLVGSGACSPVGIPRRPLTGRLLVATDGLLKYASWATLGALARTGDVQTAVEALIQAVTLPSGNRPDDVAVVLGERVG</sequence>
<reference evidence="3 4" key="1">
    <citation type="submission" date="2023-01" db="EMBL/GenBank/DDBJ databases">
        <title>Minimal conservation of predation-associated metabolite biosynthetic gene clusters underscores biosynthetic potential of Myxococcota including descriptions for ten novel species: Archangium lansinium sp. nov., Myxococcus landrumus sp. nov., Nannocystis bai.</title>
        <authorList>
            <person name="Ahearne A."/>
            <person name="Stevens C."/>
            <person name="Dowd S."/>
        </authorList>
    </citation>
    <scope>NUCLEOTIDE SEQUENCE [LARGE SCALE GENOMIC DNA]</scope>
    <source>
        <strain evidence="3 4">WIWO2</strain>
    </source>
</reference>
<dbReference type="SMART" id="SM00331">
    <property type="entry name" value="PP2C_SIG"/>
    <property type="match status" value="1"/>
</dbReference>
<feature type="domain" description="PPM-type phosphatase" evidence="2">
    <location>
        <begin position="114"/>
        <end position="315"/>
    </location>
</feature>
<name>A0ABT5C6T5_9BACT</name>
<proteinExistence type="predicted"/>
<dbReference type="Pfam" id="PF13672">
    <property type="entry name" value="PP2C_2"/>
    <property type="match status" value="1"/>
</dbReference>
<dbReference type="InterPro" id="IPR036457">
    <property type="entry name" value="PPM-type-like_dom_sf"/>
</dbReference>
<evidence type="ECO:0000259" key="2">
    <source>
        <dbReference type="SMART" id="SM00332"/>
    </source>
</evidence>
<gene>
    <name evidence="3" type="ORF">POL72_24310</name>
</gene>